<evidence type="ECO:0000256" key="11">
    <source>
        <dbReference type="ARBA" id="ARBA00023224"/>
    </source>
</evidence>
<keyword evidence="11" id="KW-0807">Transducer</keyword>
<evidence type="ECO:0000256" key="3">
    <source>
        <dbReference type="ARBA" id="ARBA00022475"/>
    </source>
</evidence>
<sequence>MIDNISATTEGFFILLGFSRWPHLEVSLFVVILVFYLMTLTGNLFIMVLSHLDTRLHTPMYFFLSNLSFLDLCYTTSSIPQLLVNLWDPEKTISYSGCMIQLYFVLALGSTECVLFVVMSYDRCVAVCRPLHYTVLMHPRLCHLLAVASWISGFTNSALHSLFTFWVPLCDHHLIDHFFCEVPALLSLSCVDTRANELLLLVTSSIFVVIPLLLILTSYSAIIQAVLRMPSSTGPQKAFGTCGAHLLVVSLFFIPAMCIYLQPPTESSQDQSKFIALFYTLVTPSLNPLIYTLRNKDVREAVKRLMGRE</sequence>
<dbReference type="OrthoDB" id="5950740at2759"/>
<dbReference type="PROSITE" id="PS50262">
    <property type="entry name" value="G_PROTEIN_RECEP_F1_2"/>
    <property type="match status" value="1"/>
</dbReference>
<dbReference type="FunCoup" id="A0A6P3FL06">
    <property type="interactions" value="665"/>
</dbReference>
<dbReference type="GeneID" id="101579295"/>
<evidence type="ECO:0000256" key="6">
    <source>
        <dbReference type="ARBA" id="ARBA00022725"/>
    </source>
</evidence>
<dbReference type="InterPro" id="IPR000725">
    <property type="entry name" value="Olfact_rcpt"/>
</dbReference>
<comment type="similarity">
    <text evidence="2">Belongs to the G-protein coupled receptor 1 family.</text>
</comment>
<name>A0A6P3FL06_OCTDE</name>
<feature type="transmembrane region" description="Helical" evidence="12">
    <location>
        <begin position="61"/>
        <end position="80"/>
    </location>
</feature>
<feature type="transmembrane region" description="Helical" evidence="12">
    <location>
        <begin position="141"/>
        <end position="159"/>
    </location>
</feature>
<accession>A0A6P3FL06</accession>
<comment type="subcellular location">
    <subcellularLocation>
        <location evidence="1">Cell membrane</location>
        <topology evidence="1">Multi-pass membrane protein</topology>
    </subcellularLocation>
</comment>
<evidence type="ECO:0000256" key="4">
    <source>
        <dbReference type="ARBA" id="ARBA00022606"/>
    </source>
</evidence>
<keyword evidence="5 12" id="KW-0812">Transmembrane</keyword>
<feature type="domain" description="G-protein coupled receptors family 1 profile" evidence="13">
    <location>
        <begin position="42"/>
        <end position="291"/>
    </location>
</feature>
<dbReference type="PANTHER" id="PTHR26453">
    <property type="entry name" value="OLFACTORY RECEPTOR"/>
    <property type="match status" value="1"/>
</dbReference>
<dbReference type="RefSeq" id="XP_004647843.1">
    <property type="nucleotide sequence ID" value="XM_004647786.1"/>
</dbReference>
<dbReference type="SUPFAM" id="SSF81321">
    <property type="entry name" value="Family A G protein-coupled receptor-like"/>
    <property type="match status" value="1"/>
</dbReference>
<dbReference type="Pfam" id="PF13853">
    <property type="entry name" value="7tm_4"/>
    <property type="match status" value="1"/>
</dbReference>
<dbReference type="GO" id="GO:0004984">
    <property type="term" value="F:olfactory receptor activity"/>
    <property type="evidence" value="ECO:0007669"/>
    <property type="project" value="InterPro"/>
</dbReference>
<keyword evidence="8" id="KW-0297">G-protein coupled receptor</keyword>
<evidence type="ECO:0000256" key="5">
    <source>
        <dbReference type="ARBA" id="ARBA00022692"/>
    </source>
</evidence>
<organism evidence="14 15">
    <name type="scientific">Octodon degus</name>
    <name type="common">Degu</name>
    <name type="synonym">Sciurus degus</name>
    <dbReference type="NCBI Taxonomy" id="10160"/>
    <lineage>
        <taxon>Eukaryota</taxon>
        <taxon>Metazoa</taxon>
        <taxon>Chordata</taxon>
        <taxon>Craniata</taxon>
        <taxon>Vertebrata</taxon>
        <taxon>Euteleostomi</taxon>
        <taxon>Mammalia</taxon>
        <taxon>Eutheria</taxon>
        <taxon>Euarchontoglires</taxon>
        <taxon>Glires</taxon>
        <taxon>Rodentia</taxon>
        <taxon>Hystricomorpha</taxon>
        <taxon>Octodontidae</taxon>
        <taxon>Octodon</taxon>
    </lineage>
</organism>
<evidence type="ECO:0000256" key="8">
    <source>
        <dbReference type="ARBA" id="ARBA00023040"/>
    </source>
</evidence>
<dbReference type="FunFam" id="1.20.1070.10:FF:000005">
    <property type="entry name" value="Olfactory receptor"/>
    <property type="match status" value="1"/>
</dbReference>
<proteinExistence type="inferred from homology"/>
<evidence type="ECO:0000256" key="9">
    <source>
        <dbReference type="ARBA" id="ARBA00023136"/>
    </source>
</evidence>
<keyword evidence="10" id="KW-0675">Receptor</keyword>
<dbReference type="PRINTS" id="PR00237">
    <property type="entry name" value="GPCRRHODOPSN"/>
</dbReference>
<keyword evidence="3" id="KW-1003">Cell membrane</keyword>
<evidence type="ECO:0000256" key="1">
    <source>
        <dbReference type="ARBA" id="ARBA00004651"/>
    </source>
</evidence>
<dbReference type="Proteomes" id="UP000515203">
    <property type="component" value="Unplaced"/>
</dbReference>
<keyword evidence="9 12" id="KW-0472">Membrane</keyword>
<evidence type="ECO:0000256" key="10">
    <source>
        <dbReference type="ARBA" id="ARBA00023170"/>
    </source>
</evidence>
<keyword evidence="4" id="KW-0716">Sensory transduction</keyword>
<evidence type="ECO:0000256" key="2">
    <source>
        <dbReference type="ARBA" id="ARBA00010663"/>
    </source>
</evidence>
<reference evidence="15" key="1">
    <citation type="submission" date="2025-08" db="UniProtKB">
        <authorList>
            <consortium name="RefSeq"/>
        </authorList>
    </citation>
    <scope>IDENTIFICATION</scope>
</reference>
<dbReference type="AlphaFoldDB" id="A0A6P3FL06"/>
<dbReference type="OMA" id="TFWISLC"/>
<keyword evidence="7 12" id="KW-1133">Transmembrane helix</keyword>
<dbReference type="FunFam" id="1.10.1220.70:FF:000001">
    <property type="entry name" value="Olfactory receptor"/>
    <property type="match status" value="1"/>
</dbReference>
<dbReference type="GO" id="GO:0004930">
    <property type="term" value="F:G protein-coupled receptor activity"/>
    <property type="evidence" value="ECO:0007669"/>
    <property type="project" value="UniProtKB-KW"/>
</dbReference>
<dbReference type="InParanoid" id="A0A6P3FL06"/>
<feature type="transmembrane region" description="Helical" evidence="12">
    <location>
        <begin position="239"/>
        <end position="262"/>
    </location>
</feature>
<keyword evidence="6" id="KW-0552">Olfaction</keyword>
<evidence type="ECO:0000256" key="12">
    <source>
        <dbReference type="SAM" id="Phobius"/>
    </source>
</evidence>
<feature type="transmembrane region" description="Helical" evidence="12">
    <location>
        <begin position="100"/>
        <end position="121"/>
    </location>
</feature>
<feature type="transmembrane region" description="Helical" evidence="12">
    <location>
        <begin position="198"/>
        <end position="227"/>
    </location>
</feature>
<dbReference type="PRINTS" id="PR00245">
    <property type="entry name" value="OLFACTORYR"/>
</dbReference>
<feature type="transmembrane region" description="Helical" evidence="12">
    <location>
        <begin position="274"/>
        <end position="293"/>
    </location>
</feature>
<feature type="transmembrane region" description="Helical" evidence="12">
    <location>
        <begin position="26"/>
        <end position="49"/>
    </location>
</feature>
<evidence type="ECO:0000256" key="7">
    <source>
        <dbReference type="ARBA" id="ARBA00022989"/>
    </source>
</evidence>
<dbReference type="CDD" id="cd15947">
    <property type="entry name" value="7tmA_OR2B-like"/>
    <property type="match status" value="1"/>
</dbReference>
<evidence type="ECO:0000259" key="13">
    <source>
        <dbReference type="PROSITE" id="PS50262"/>
    </source>
</evidence>
<evidence type="ECO:0000313" key="14">
    <source>
        <dbReference type="Proteomes" id="UP000515203"/>
    </source>
</evidence>
<dbReference type="InterPro" id="IPR017452">
    <property type="entry name" value="GPCR_Rhodpsn_7TM"/>
</dbReference>
<dbReference type="Gene3D" id="1.20.1070.10">
    <property type="entry name" value="Rhodopsin 7-helix transmembrane proteins"/>
    <property type="match status" value="1"/>
</dbReference>
<evidence type="ECO:0000313" key="15">
    <source>
        <dbReference type="RefSeq" id="XP_004647843.1"/>
    </source>
</evidence>
<keyword evidence="14" id="KW-1185">Reference proteome</keyword>
<dbReference type="InterPro" id="IPR000276">
    <property type="entry name" value="GPCR_Rhodpsn"/>
</dbReference>
<protein>
    <submittedName>
        <fullName evidence="15">Olfactory receptor 2J3-like</fullName>
    </submittedName>
</protein>
<dbReference type="GO" id="GO:0005886">
    <property type="term" value="C:plasma membrane"/>
    <property type="evidence" value="ECO:0007669"/>
    <property type="project" value="UniProtKB-SubCell"/>
</dbReference>
<gene>
    <name evidence="15" type="primary">LOC101579295</name>
</gene>